<dbReference type="Proteomes" id="UP000257607">
    <property type="component" value="Chromosome"/>
</dbReference>
<comment type="similarity">
    <text evidence="2">Belongs to the ABC transporter superfamily.</text>
</comment>
<dbReference type="SUPFAM" id="SSF52540">
    <property type="entry name" value="P-loop containing nucleoside triphosphate hydrolases"/>
    <property type="match status" value="2"/>
</dbReference>
<dbReference type="SMART" id="SM00382">
    <property type="entry name" value="AAA"/>
    <property type="match status" value="2"/>
</dbReference>
<evidence type="ECO:0000256" key="8">
    <source>
        <dbReference type="ARBA" id="ARBA00023136"/>
    </source>
</evidence>
<organism evidence="9 10">
    <name type="scientific">Latilactobacillus curvatus</name>
    <name type="common">Lactobacillus curvatus</name>
    <dbReference type="NCBI Taxonomy" id="28038"/>
    <lineage>
        <taxon>Bacteria</taxon>
        <taxon>Bacillati</taxon>
        <taxon>Bacillota</taxon>
        <taxon>Bacilli</taxon>
        <taxon>Lactobacillales</taxon>
        <taxon>Lactobacillaceae</taxon>
        <taxon>Latilactobacillus</taxon>
    </lineage>
</organism>
<proteinExistence type="inferred from homology"/>
<keyword evidence="3" id="KW-0813">Transport</keyword>
<keyword evidence="5" id="KW-0547">Nucleotide-binding</keyword>
<evidence type="ECO:0000256" key="1">
    <source>
        <dbReference type="ARBA" id="ARBA00004202"/>
    </source>
</evidence>
<dbReference type="InterPro" id="IPR017871">
    <property type="entry name" value="ABC_transporter-like_CS"/>
</dbReference>
<dbReference type="RefSeq" id="WP_076787151.1">
    <property type="nucleotide sequence ID" value="NZ_CBCPIN010000006.1"/>
</dbReference>
<dbReference type="GO" id="GO:0042626">
    <property type="term" value="F:ATPase-coupled transmembrane transporter activity"/>
    <property type="evidence" value="ECO:0007669"/>
    <property type="project" value="TreeGrafter"/>
</dbReference>
<keyword evidence="6 9" id="KW-0067">ATP-binding</keyword>
<dbReference type="InterPro" id="IPR003593">
    <property type="entry name" value="AAA+_ATPase"/>
</dbReference>
<evidence type="ECO:0000256" key="7">
    <source>
        <dbReference type="ARBA" id="ARBA00022967"/>
    </source>
</evidence>
<evidence type="ECO:0000256" key="2">
    <source>
        <dbReference type="ARBA" id="ARBA00005417"/>
    </source>
</evidence>
<dbReference type="GO" id="GO:0005524">
    <property type="term" value="F:ATP binding"/>
    <property type="evidence" value="ECO:0007669"/>
    <property type="project" value="UniProtKB-KW"/>
</dbReference>
<dbReference type="PROSITE" id="PS50893">
    <property type="entry name" value="ABC_TRANSPORTER_2"/>
    <property type="match status" value="2"/>
</dbReference>
<protein>
    <submittedName>
        <fullName evidence="9">ATP-binding cassette domain-containing protein</fullName>
    </submittedName>
</protein>
<evidence type="ECO:0000256" key="5">
    <source>
        <dbReference type="ARBA" id="ARBA00022741"/>
    </source>
</evidence>
<evidence type="ECO:0000256" key="4">
    <source>
        <dbReference type="ARBA" id="ARBA00022475"/>
    </source>
</evidence>
<dbReference type="PANTHER" id="PTHR43553">
    <property type="entry name" value="HEAVY METAL TRANSPORTER"/>
    <property type="match status" value="1"/>
</dbReference>
<dbReference type="NCBIfam" id="NF010167">
    <property type="entry name" value="PRK13648.1"/>
    <property type="match status" value="2"/>
</dbReference>
<accession>A0A1X7QL73</accession>
<dbReference type="Pfam" id="PF00005">
    <property type="entry name" value="ABC_tran"/>
    <property type="match status" value="2"/>
</dbReference>
<keyword evidence="8" id="KW-0472">Membrane</keyword>
<dbReference type="AlphaFoldDB" id="A0A1X7QL73"/>
<reference evidence="9 10" key="1">
    <citation type="submission" date="2018-07" db="EMBL/GenBank/DDBJ databases">
        <title>Lactobacillus curvatus genome sequence.</title>
        <authorList>
            <person name="Prechtl R."/>
        </authorList>
    </citation>
    <scope>NUCLEOTIDE SEQUENCE [LARGE SCALE GENOMIC DNA]</scope>
    <source>
        <strain evidence="9 10">TMW 1.1928</strain>
    </source>
</reference>
<comment type="subcellular location">
    <subcellularLocation>
        <location evidence="1">Cell membrane</location>
        <topology evidence="1">Peripheral membrane protein</topology>
    </subcellularLocation>
</comment>
<name>A0A1X7QL73_LATCU</name>
<dbReference type="InterPro" id="IPR027417">
    <property type="entry name" value="P-loop_NTPase"/>
</dbReference>
<dbReference type="Gene3D" id="3.40.50.300">
    <property type="entry name" value="P-loop containing nucleotide triphosphate hydrolases"/>
    <property type="match status" value="2"/>
</dbReference>
<keyword evidence="7" id="KW-1278">Translocase</keyword>
<evidence type="ECO:0000256" key="6">
    <source>
        <dbReference type="ARBA" id="ARBA00022840"/>
    </source>
</evidence>
<dbReference type="CDD" id="cd03225">
    <property type="entry name" value="ABC_cobalt_CbiO_domain1"/>
    <property type="match status" value="1"/>
</dbReference>
<keyword evidence="4" id="KW-1003">Cell membrane</keyword>
<dbReference type="PROSITE" id="PS00211">
    <property type="entry name" value="ABC_TRANSPORTER_1"/>
    <property type="match status" value="1"/>
</dbReference>
<dbReference type="GO" id="GO:0043190">
    <property type="term" value="C:ATP-binding cassette (ABC) transporter complex"/>
    <property type="evidence" value="ECO:0007669"/>
    <property type="project" value="TreeGrafter"/>
</dbReference>
<sequence length="548" mass="60927">MVDIAQIKQFNFQYALATQQNLKDINLTVQTGDFITLAGNSGSGKTTLLRQLKKELWPVGKRSGEIIFEGQPLADLSQGLSAQKIGMVFQNPDNQLVMDTVIQELAFSLENIGEKSANIQKRIAELVSFLGFQDLLYASVHDLSGGQKQLVNLASVLILQPDLLLLDEPTAQLDPIATKEFISLLQRVHDELGITVIISEHQLDDILPLSNQLWLMDGGEITYQGPVAGGLAAIWAQPALREFVPDVPHVFLQNELIAPADIAALPLTVVSGKQLIERRQWQLTHTKREIATNDQSTILQAKHVSFQYEKNDPYVLDQLNLEVHTGDWLAIVGKNGTGKSTLLKLLIGLLQPRHGEIKLQGKKIGKWAQAELFKTVGYLSQTPSDHFSYDSVRQEFIERARQLKRATPEQVAEEMLAKLGLQTLAERNPQDASGGEQQLIALGIVLLAQPQLLLLDEPTKGLDPIRKRALGELLTRLQAEGLTLIMASHDMAFSARFASQCALLFDGTIVSEEEPYAFFAHNFFYTTTINRMLRSQLPEALNWEEVHA</sequence>
<evidence type="ECO:0000313" key="9">
    <source>
        <dbReference type="EMBL" id="AXN34980.1"/>
    </source>
</evidence>
<gene>
    <name evidence="9" type="ORF">DT351_00690</name>
</gene>
<evidence type="ECO:0000313" key="10">
    <source>
        <dbReference type="Proteomes" id="UP000257607"/>
    </source>
</evidence>
<dbReference type="EMBL" id="CP031003">
    <property type="protein sequence ID" value="AXN34980.1"/>
    <property type="molecule type" value="Genomic_DNA"/>
</dbReference>
<dbReference type="InterPro" id="IPR003439">
    <property type="entry name" value="ABC_transporter-like_ATP-bd"/>
</dbReference>
<dbReference type="InterPro" id="IPR015856">
    <property type="entry name" value="ABC_transpr_CbiO/EcfA_su"/>
</dbReference>
<dbReference type="GO" id="GO:0016887">
    <property type="term" value="F:ATP hydrolysis activity"/>
    <property type="evidence" value="ECO:0007669"/>
    <property type="project" value="InterPro"/>
</dbReference>
<dbReference type="InterPro" id="IPR050095">
    <property type="entry name" value="ECF_ABC_transporter_ATP-bd"/>
</dbReference>
<evidence type="ECO:0000256" key="3">
    <source>
        <dbReference type="ARBA" id="ARBA00022448"/>
    </source>
</evidence>